<organism evidence="2 3">
    <name type="scientific">Paraburkholderia panacisoli</name>
    <dbReference type="NCBI Taxonomy" id="2603818"/>
    <lineage>
        <taxon>Bacteria</taxon>
        <taxon>Pseudomonadati</taxon>
        <taxon>Pseudomonadota</taxon>
        <taxon>Betaproteobacteria</taxon>
        <taxon>Burkholderiales</taxon>
        <taxon>Burkholderiaceae</taxon>
        <taxon>Paraburkholderia</taxon>
    </lineage>
</organism>
<dbReference type="SUPFAM" id="SSF51735">
    <property type="entry name" value="NAD(P)-binding Rossmann-fold domains"/>
    <property type="match status" value="1"/>
</dbReference>
<dbReference type="InterPro" id="IPR051783">
    <property type="entry name" value="NAD(P)-dependent_oxidoreduct"/>
</dbReference>
<reference evidence="2 3" key="1">
    <citation type="submission" date="2019-08" db="EMBL/GenBank/DDBJ databases">
        <title>Paraburkholderia sp. DCY113.</title>
        <authorList>
            <person name="Kang J."/>
        </authorList>
    </citation>
    <scope>NUCLEOTIDE SEQUENCE [LARGE SCALE GENOMIC DNA]</scope>
    <source>
        <strain evidence="2 3">DCY113</strain>
    </source>
</reference>
<dbReference type="AlphaFoldDB" id="A0A5B0GXI7"/>
<dbReference type="EMBL" id="VTUZ01000016">
    <property type="protein sequence ID" value="KAA1007647.1"/>
    <property type="molecule type" value="Genomic_DNA"/>
</dbReference>
<name>A0A5B0GXI7_9BURK</name>
<protein>
    <submittedName>
        <fullName evidence="2">NAD-dependent epimerase/dehydratase family protein</fullName>
    </submittedName>
</protein>
<accession>A0A5B0GXI7</accession>
<comment type="caution">
    <text evidence="2">The sequence shown here is derived from an EMBL/GenBank/DDBJ whole genome shotgun (WGS) entry which is preliminary data.</text>
</comment>
<dbReference type="GO" id="GO:0005737">
    <property type="term" value="C:cytoplasm"/>
    <property type="evidence" value="ECO:0007669"/>
    <property type="project" value="TreeGrafter"/>
</dbReference>
<proteinExistence type="predicted"/>
<dbReference type="InterPro" id="IPR001509">
    <property type="entry name" value="Epimerase_deHydtase"/>
</dbReference>
<evidence type="ECO:0000313" key="3">
    <source>
        <dbReference type="Proteomes" id="UP000325273"/>
    </source>
</evidence>
<dbReference type="Proteomes" id="UP000325273">
    <property type="component" value="Unassembled WGS sequence"/>
</dbReference>
<dbReference type="PANTHER" id="PTHR48079">
    <property type="entry name" value="PROTEIN YEEZ"/>
    <property type="match status" value="1"/>
</dbReference>
<evidence type="ECO:0000259" key="1">
    <source>
        <dbReference type="Pfam" id="PF01370"/>
    </source>
</evidence>
<dbReference type="GO" id="GO:0004029">
    <property type="term" value="F:aldehyde dehydrogenase (NAD+) activity"/>
    <property type="evidence" value="ECO:0007669"/>
    <property type="project" value="TreeGrafter"/>
</dbReference>
<dbReference type="Gene3D" id="3.40.50.720">
    <property type="entry name" value="NAD(P)-binding Rossmann-like Domain"/>
    <property type="match status" value="1"/>
</dbReference>
<keyword evidence="3" id="KW-1185">Reference proteome</keyword>
<evidence type="ECO:0000313" key="2">
    <source>
        <dbReference type="EMBL" id="KAA1007647.1"/>
    </source>
</evidence>
<sequence>MDCGPETSAKNAELSRRSAMKILVTGATGFIGGAAAKALAKRGHEVFGLARSEDSAGRLRLAGITPVAGDFADSASLIKAANEVEAIVSTASIGSLAGSAETFAQDRDAIRAMLGAIEATGKTLIFTSGSAVLGIVNGGEATPNVFDEDVDLPLPPSVFAPASANVPPVMVEMFGAAMAARVETEKEVASASGVRGIVMRPGLVYGHGGSYDLPGLIRMARAQGVAPHLGSGATLQGYVHVDELAELYCLAVERAPAGAVLHGVAGEVSQHELAAAVSRMIGAGDRTASLEFAEMFATGGPIGVSLSLNKRMSSEKTQRLLGWSPTRTDILHDIKFGSYAI</sequence>
<dbReference type="InterPro" id="IPR036291">
    <property type="entry name" value="NAD(P)-bd_dom_sf"/>
</dbReference>
<dbReference type="PANTHER" id="PTHR48079:SF6">
    <property type="entry name" value="NAD(P)-BINDING DOMAIN-CONTAINING PROTEIN-RELATED"/>
    <property type="match status" value="1"/>
</dbReference>
<gene>
    <name evidence="2" type="ORF">FVF58_23260</name>
</gene>
<feature type="domain" description="NAD-dependent epimerase/dehydratase" evidence="1">
    <location>
        <begin position="22"/>
        <end position="255"/>
    </location>
</feature>
<dbReference type="Pfam" id="PF01370">
    <property type="entry name" value="Epimerase"/>
    <property type="match status" value="1"/>
</dbReference>